<keyword evidence="1" id="KW-0808">Transferase</keyword>
<evidence type="ECO:0000256" key="2">
    <source>
        <dbReference type="ARBA" id="ARBA00022741"/>
    </source>
</evidence>
<feature type="compositionally biased region" description="Low complexity" evidence="5">
    <location>
        <begin position="343"/>
        <end position="352"/>
    </location>
</feature>
<feature type="region of interest" description="Disordered" evidence="5">
    <location>
        <begin position="343"/>
        <end position="385"/>
    </location>
</feature>
<dbReference type="SMART" id="SM00034">
    <property type="entry name" value="CLECT"/>
    <property type="match status" value="1"/>
</dbReference>
<evidence type="ECO:0000259" key="6">
    <source>
        <dbReference type="PROSITE" id="PS50011"/>
    </source>
</evidence>
<evidence type="ECO:0000256" key="1">
    <source>
        <dbReference type="ARBA" id="ARBA00022679"/>
    </source>
</evidence>
<gene>
    <name evidence="8" type="ORF">HHL09_12765</name>
</gene>
<dbReference type="Proteomes" id="UP000501812">
    <property type="component" value="Chromosome"/>
</dbReference>
<sequence length="1036" mass="111676">MSADSFQAPSLEHLAELLPAYDFEAFIAQGGMGAVYKARQRSLDRDVAIKILPRELGADPEFRQSFETEAKAMARLNYPNLIGVYDFGDVEGMPYIVMEYVNGKSLFHSAYNTAIEPVQAVTIVKAISDGLAHAHENGVIHRDIKPANILLTPKAEPKIGDFGLARPAGSGGSGILMGTPGYAAPEIMRHPDHADRRSDLFALGVILYELLIGRCPPYEYQPPASTVSGCDPALDRICEKAMHPVADLRYQSAEAFSAALDEWLRKATGAAAAAATPAPAGRRVRRVGAMMGGGSSSYEPADSGSGGMVKGLLLTAAAVVIAAVGWNKYQGMETQKAQLQAQANQAAQNAQASKPVADKPQDSALPVKPKAEREKPAESPLKSLERLKSNLAAGKRGEMPSGSIAMNGTDILVVPTPMSWAAATAFAEAHGGHLFVVTGDKDLDKLAALVPAGESGADPGLWLGVGRVGKDGWSSMNGSEWTATSKPVGAGSFAVLDGEGVVKAREAVDRYPFIIQWEKDGSNPASVAAMLRRTGESIAEGKPAFPPGTLSYEGHLIYLAPIEASAKQAEEFAEQAHGHLVILDNEEKNAWLDDKLSSFNSKGAFWIGAKKENDQWKWNKEVPWEFTQWADETQVDGLGTYVKFSPGSGWMTAYRDDFAPGFIVEWTASGASSSGGDAGAPEVPLTLPPAIVELEEKAKSLLANHDKKRQADLAKNAKDFAWQIDTWFGDLSKNEQSTWKEHVGKLKERAQSGRVPEKVTGIRLSERMAKIVEYCSQKQATIDAAFKAEAKKIRDAYVTRVNDAMSKAANEEEKRSLESRIKLSADLDQWLKGVGNAESGVVSRDTLAITDPVVGRWKWIHDEVIDVRADGTVTNEINSMKGTWSLDKGKYVFTWDGGNWVDTLMLSPDGEALTGKNQNGDTISGDRMAAKKPAGSSNPFGTPTMESANVDPIVGPWKWGGGPRATYTFNEDGTVRVGSGRGTWKCVSKAGSKREYRVTWGSQGIVDTVVIQDKKPDYFEGTNSNGLKIWADRIAQ</sequence>
<dbReference type="PROSITE" id="PS50041">
    <property type="entry name" value="C_TYPE_LECTIN_2"/>
    <property type="match status" value="1"/>
</dbReference>
<dbReference type="PANTHER" id="PTHR43289">
    <property type="entry name" value="MITOGEN-ACTIVATED PROTEIN KINASE KINASE KINASE 20-RELATED"/>
    <property type="match status" value="1"/>
</dbReference>
<dbReference type="InterPro" id="IPR011009">
    <property type="entry name" value="Kinase-like_dom_sf"/>
</dbReference>
<dbReference type="GO" id="GO:0004674">
    <property type="term" value="F:protein serine/threonine kinase activity"/>
    <property type="evidence" value="ECO:0007669"/>
    <property type="project" value="TreeGrafter"/>
</dbReference>
<reference evidence="8 9" key="1">
    <citation type="submission" date="2020-04" db="EMBL/GenBank/DDBJ databases">
        <title>Luteolibacter sp. G-1-1-1 isolated from soil.</title>
        <authorList>
            <person name="Dahal R.H."/>
        </authorList>
    </citation>
    <scope>NUCLEOTIDE SEQUENCE [LARGE SCALE GENOMIC DNA]</scope>
    <source>
        <strain evidence="8 9">G-1-1-1</strain>
    </source>
</reference>
<dbReference type="GO" id="GO:0005524">
    <property type="term" value="F:ATP binding"/>
    <property type="evidence" value="ECO:0007669"/>
    <property type="project" value="UniProtKB-KW"/>
</dbReference>
<dbReference type="PROSITE" id="PS00108">
    <property type="entry name" value="PROTEIN_KINASE_ST"/>
    <property type="match status" value="1"/>
</dbReference>
<keyword evidence="4" id="KW-0067">ATP-binding</keyword>
<evidence type="ECO:0000256" key="3">
    <source>
        <dbReference type="ARBA" id="ARBA00022777"/>
    </source>
</evidence>
<evidence type="ECO:0000259" key="7">
    <source>
        <dbReference type="PROSITE" id="PS50041"/>
    </source>
</evidence>
<dbReference type="PROSITE" id="PS50011">
    <property type="entry name" value="PROTEIN_KINASE_DOM"/>
    <property type="match status" value="1"/>
</dbReference>
<feature type="region of interest" description="Disordered" evidence="5">
    <location>
        <begin position="929"/>
        <end position="948"/>
    </location>
</feature>
<keyword evidence="2" id="KW-0547">Nucleotide-binding</keyword>
<dbReference type="AlphaFoldDB" id="A0A858RK94"/>
<dbReference type="SUPFAM" id="SSF56112">
    <property type="entry name" value="Protein kinase-like (PK-like)"/>
    <property type="match status" value="1"/>
</dbReference>
<evidence type="ECO:0000256" key="4">
    <source>
        <dbReference type="ARBA" id="ARBA00022840"/>
    </source>
</evidence>
<dbReference type="CDD" id="cd14014">
    <property type="entry name" value="STKc_PknB_like"/>
    <property type="match status" value="1"/>
</dbReference>
<dbReference type="InterPro" id="IPR016186">
    <property type="entry name" value="C-type_lectin-like/link_sf"/>
</dbReference>
<dbReference type="KEGG" id="luo:HHL09_12765"/>
<dbReference type="InterPro" id="IPR008271">
    <property type="entry name" value="Ser/Thr_kinase_AS"/>
</dbReference>
<keyword evidence="9" id="KW-1185">Reference proteome</keyword>
<dbReference type="InterPro" id="IPR000719">
    <property type="entry name" value="Prot_kinase_dom"/>
</dbReference>
<dbReference type="EMBL" id="CP051774">
    <property type="protein sequence ID" value="QJE96620.1"/>
    <property type="molecule type" value="Genomic_DNA"/>
</dbReference>
<dbReference type="Pfam" id="PF00059">
    <property type="entry name" value="Lectin_C"/>
    <property type="match status" value="1"/>
</dbReference>
<dbReference type="InterPro" id="IPR001304">
    <property type="entry name" value="C-type_lectin-like"/>
</dbReference>
<dbReference type="SMART" id="SM00220">
    <property type="entry name" value="S_TKc"/>
    <property type="match status" value="1"/>
</dbReference>
<organism evidence="8 9">
    <name type="scientific">Luteolibacter luteus</name>
    <dbReference type="NCBI Taxonomy" id="2728835"/>
    <lineage>
        <taxon>Bacteria</taxon>
        <taxon>Pseudomonadati</taxon>
        <taxon>Verrucomicrobiota</taxon>
        <taxon>Verrucomicrobiia</taxon>
        <taxon>Verrucomicrobiales</taxon>
        <taxon>Verrucomicrobiaceae</taxon>
        <taxon>Luteolibacter</taxon>
    </lineage>
</organism>
<feature type="domain" description="Protein kinase" evidence="6">
    <location>
        <begin position="21"/>
        <end position="264"/>
    </location>
</feature>
<dbReference type="RefSeq" id="WP_169455021.1">
    <property type="nucleotide sequence ID" value="NZ_CP051774.1"/>
</dbReference>
<protein>
    <submittedName>
        <fullName evidence="8">Protein kinase</fullName>
    </submittedName>
</protein>
<dbReference type="Gene3D" id="1.10.510.10">
    <property type="entry name" value="Transferase(Phosphotransferase) domain 1"/>
    <property type="match status" value="1"/>
</dbReference>
<feature type="compositionally biased region" description="Basic and acidic residues" evidence="5">
    <location>
        <begin position="369"/>
        <end position="385"/>
    </location>
</feature>
<evidence type="ECO:0000256" key="5">
    <source>
        <dbReference type="SAM" id="MobiDB-lite"/>
    </source>
</evidence>
<evidence type="ECO:0000313" key="8">
    <source>
        <dbReference type="EMBL" id="QJE96620.1"/>
    </source>
</evidence>
<feature type="domain" description="C-type lectin" evidence="7">
    <location>
        <begin position="552"/>
        <end position="650"/>
    </location>
</feature>
<dbReference type="Pfam" id="PF00069">
    <property type="entry name" value="Pkinase"/>
    <property type="match status" value="1"/>
</dbReference>
<keyword evidence="3 8" id="KW-0418">Kinase</keyword>
<accession>A0A858RK94</accession>
<dbReference type="PANTHER" id="PTHR43289:SF6">
    <property type="entry name" value="SERINE_THREONINE-PROTEIN KINASE NEKL-3"/>
    <property type="match status" value="1"/>
</dbReference>
<feature type="compositionally biased region" description="Polar residues" evidence="5">
    <location>
        <begin position="935"/>
        <end position="947"/>
    </location>
</feature>
<dbReference type="InterPro" id="IPR016187">
    <property type="entry name" value="CTDL_fold"/>
</dbReference>
<dbReference type="Gene3D" id="3.30.200.20">
    <property type="entry name" value="Phosphorylase Kinase, domain 1"/>
    <property type="match status" value="1"/>
</dbReference>
<evidence type="ECO:0000313" key="9">
    <source>
        <dbReference type="Proteomes" id="UP000501812"/>
    </source>
</evidence>
<proteinExistence type="predicted"/>
<name>A0A858RK94_9BACT</name>
<dbReference type="SUPFAM" id="SSF56436">
    <property type="entry name" value="C-type lectin-like"/>
    <property type="match status" value="2"/>
</dbReference>
<dbReference type="Gene3D" id="3.10.100.10">
    <property type="entry name" value="Mannose-Binding Protein A, subunit A"/>
    <property type="match status" value="2"/>
</dbReference>